<dbReference type="Proteomes" id="UP000241394">
    <property type="component" value="Chromosome LG16"/>
</dbReference>
<feature type="region of interest" description="Disordered" evidence="1">
    <location>
        <begin position="231"/>
        <end position="273"/>
    </location>
</feature>
<dbReference type="Gramene" id="PSS08026">
    <property type="protein sequence ID" value="PSS08026"/>
    <property type="gene ID" value="CEY00_Acc18387"/>
</dbReference>
<gene>
    <name evidence="2" type="ORF">CEY00_Acc18387</name>
</gene>
<evidence type="ECO:0000313" key="3">
    <source>
        <dbReference type="Proteomes" id="UP000241394"/>
    </source>
</evidence>
<accession>A0A2R6QHH7</accession>
<dbReference type="AlphaFoldDB" id="A0A2R6QHH7"/>
<organism evidence="2 3">
    <name type="scientific">Actinidia chinensis var. chinensis</name>
    <name type="common">Chinese soft-hair kiwi</name>
    <dbReference type="NCBI Taxonomy" id="1590841"/>
    <lineage>
        <taxon>Eukaryota</taxon>
        <taxon>Viridiplantae</taxon>
        <taxon>Streptophyta</taxon>
        <taxon>Embryophyta</taxon>
        <taxon>Tracheophyta</taxon>
        <taxon>Spermatophyta</taxon>
        <taxon>Magnoliopsida</taxon>
        <taxon>eudicotyledons</taxon>
        <taxon>Gunneridae</taxon>
        <taxon>Pentapetalae</taxon>
        <taxon>asterids</taxon>
        <taxon>Ericales</taxon>
        <taxon>Actinidiaceae</taxon>
        <taxon>Actinidia</taxon>
    </lineage>
</organism>
<feature type="region of interest" description="Disordered" evidence="1">
    <location>
        <begin position="336"/>
        <end position="363"/>
    </location>
</feature>
<comment type="caution">
    <text evidence="2">The sequence shown here is derived from an EMBL/GenBank/DDBJ whole genome shotgun (WGS) entry which is preliminary data.</text>
</comment>
<feature type="region of interest" description="Disordered" evidence="1">
    <location>
        <begin position="471"/>
        <end position="490"/>
    </location>
</feature>
<proteinExistence type="predicted"/>
<reference evidence="2 3" key="1">
    <citation type="submission" date="2017-07" db="EMBL/GenBank/DDBJ databases">
        <title>An improved, manually edited Actinidia chinensis var. chinensis (kiwifruit) genome highlights the challenges associated with draft genomes and gene prediction in plants.</title>
        <authorList>
            <person name="Pilkington S."/>
            <person name="Crowhurst R."/>
            <person name="Hilario E."/>
            <person name="Nardozza S."/>
            <person name="Fraser L."/>
            <person name="Peng Y."/>
            <person name="Gunaseelan K."/>
            <person name="Simpson R."/>
            <person name="Tahir J."/>
            <person name="Deroles S."/>
            <person name="Templeton K."/>
            <person name="Luo Z."/>
            <person name="Davy M."/>
            <person name="Cheng C."/>
            <person name="Mcneilage M."/>
            <person name="Scaglione D."/>
            <person name="Liu Y."/>
            <person name="Zhang Q."/>
            <person name="Datson P."/>
            <person name="De Silva N."/>
            <person name="Gardiner S."/>
            <person name="Bassett H."/>
            <person name="Chagne D."/>
            <person name="Mccallum J."/>
            <person name="Dzierzon H."/>
            <person name="Deng C."/>
            <person name="Wang Y.-Y."/>
            <person name="Barron N."/>
            <person name="Manako K."/>
            <person name="Bowen J."/>
            <person name="Foster T."/>
            <person name="Erridge Z."/>
            <person name="Tiffin H."/>
            <person name="Waite C."/>
            <person name="Davies K."/>
            <person name="Grierson E."/>
            <person name="Laing W."/>
            <person name="Kirk R."/>
            <person name="Chen X."/>
            <person name="Wood M."/>
            <person name="Montefiori M."/>
            <person name="Brummell D."/>
            <person name="Schwinn K."/>
            <person name="Catanach A."/>
            <person name="Fullerton C."/>
            <person name="Li D."/>
            <person name="Meiyalaghan S."/>
            <person name="Nieuwenhuizen N."/>
            <person name="Read N."/>
            <person name="Prakash R."/>
            <person name="Hunter D."/>
            <person name="Zhang H."/>
            <person name="Mckenzie M."/>
            <person name="Knabel M."/>
            <person name="Harris A."/>
            <person name="Allan A."/>
            <person name="Chen A."/>
            <person name="Janssen B."/>
            <person name="Plunkett B."/>
            <person name="Dwamena C."/>
            <person name="Voogd C."/>
            <person name="Leif D."/>
            <person name="Lafferty D."/>
            <person name="Souleyre E."/>
            <person name="Varkonyi-Gasic E."/>
            <person name="Gambi F."/>
            <person name="Hanley J."/>
            <person name="Yao J.-L."/>
            <person name="Cheung J."/>
            <person name="David K."/>
            <person name="Warren B."/>
            <person name="Marsh K."/>
            <person name="Snowden K."/>
            <person name="Lin-Wang K."/>
            <person name="Brian L."/>
            <person name="Martinez-Sanchez M."/>
            <person name="Wang M."/>
            <person name="Ileperuma N."/>
            <person name="Macnee N."/>
            <person name="Campin R."/>
            <person name="Mcatee P."/>
            <person name="Drummond R."/>
            <person name="Espley R."/>
            <person name="Ireland H."/>
            <person name="Wu R."/>
            <person name="Atkinson R."/>
            <person name="Karunairetnam S."/>
            <person name="Bulley S."/>
            <person name="Chunkath S."/>
            <person name="Hanley Z."/>
            <person name="Storey R."/>
            <person name="Thrimawithana A."/>
            <person name="Thomson S."/>
            <person name="David C."/>
            <person name="Testolin R."/>
        </authorList>
    </citation>
    <scope>NUCLEOTIDE SEQUENCE [LARGE SCALE GENOMIC DNA]</scope>
    <source>
        <strain evidence="3">cv. Red5</strain>
        <tissue evidence="2">Young leaf</tissue>
    </source>
</reference>
<evidence type="ECO:0000256" key="1">
    <source>
        <dbReference type="SAM" id="MobiDB-lite"/>
    </source>
</evidence>
<protein>
    <submittedName>
        <fullName evidence="2">Ubiquitin-associated protein like</fullName>
    </submittedName>
</protein>
<dbReference type="OrthoDB" id="10598493at2759"/>
<dbReference type="InParanoid" id="A0A2R6QHH7"/>
<feature type="region of interest" description="Disordered" evidence="1">
    <location>
        <begin position="118"/>
        <end position="137"/>
    </location>
</feature>
<reference evidence="3" key="2">
    <citation type="journal article" date="2018" name="BMC Genomics">
        <title>A manually annotated Actinidia chinensis var. chinensis (kiwifruit) genome highlights the challenges associated with draft genomes and gene prediction in plants.</title>
        <authorList>
            <person name="Pilkington S.M."/>
            <person name="Crowhurst R."/>
            <person name="Hilario E."/>
            <person name="Nardozza S."/>
            <person name="Fraser L."/>
            <person name="Peng Y."/>
            <person name="Gunaseelan K."/>
            <person name="Simpson R."/>
            <person name="Tahir J."/>
            <person name="Deroles S.C."/>
            <person name="Templeton K."/>
            <person name="Luo Z."/>
            <person name="Davy M."/>
            <person name="Cheng C."/>
            <person name="McNeilage M."/>
            <person name="Scaglione D."/>
            <person name="Liu Y."/>
            <person name="Zhang Q."/>
            <person name="Datson P."/>
            <person name="De Silva N."/>
            <person name="Gardiner S.E."/>
            <person name="Bassett H."/>
            <person name="Chagne D."/>
            <person name="McCallum J."/>
            <person name="Dzierzon H."/>
            <person name="Deng C."/>
            <person name="Wang Y.Y."/>
            <person name="Barron L."/>
            <person name="Manako K."/>
            <person name="Bowen J."/>
            <person name="Foster T.M."/>
            <person name="Erridge Z.A."/>
            <person name="Tiffin H."/>
            <person name="Waite C.N."/>
            <person name="Davies K.M."/>
            <person name="Grierson E.P."/>
            <person name="Laing W.A."/>
            <person name="Kirk R."/>
            <person name="Chen X."/>
            <person name="Wood M."/>
            <person name="Montefiori M."/>
            <person name="Brummell D.A."/>
            <person name="Schwinn K.E."/>
            <person name="Catanach A."/>
            <person name="Fullerton C."/>
            <person name="Li D."/>
            <person name="Meiyalaghan S."/>
            <person name="Nieuwenhuizen N."/>
            <person name="Read N."/>
            <person name="Prakash R."/>
            <person name="Hunter D."/>
            <person name="Zhang H."/>
            <person name="McKenzie M."/>
            <person name="Knabel M."/>
            <person name="Harris A."/>
            <person name="Allan A.C."/>
            <person name="Gleave A."/>
            <person name="Chen A."/>
            <person name="Janssen B.J."/>
            <person name="Plunkett B."/>
            <person name="Ampomah-Dwamena C."/>
            <person name="Voogd C."/>
            <person name="Leif D."/>
            <person name="Lafferty D."/>
            <person name="Souleyre E.J.F."/>
            <person name="Varkonyi-Gasic E."/>
            <person name="Gambi F."/>
            <person name="Hanley J."/>
            <person name="Yao J.L."/>
            <person name="Cheung J."/>
            <person name="David K.M."/>
            <person name="Warren B."/>
            <person name="Marsh K."/>
            <person name="Snowden K.C."/>
            <person name="Lin-Wang K."/>
            <person name="Brian L."/>
            <person name="Martinez-Sanchez M."/>
            <person name="Wang M."/>
            <person name="Ileperuma N."/>
            <person name="Macnee N."/>
            <person name="Campin R."/>
            <person name="McAtee P."/>
            <person name="Drummond R.S.M."/>
            <person name="Espley R.V."/>
            <person name="Ireland H.S."/>
            <person name="Wu R."/>
            <person name="Atkinson R.G."/>
            <person name="Karunairetnam S."/>
            <person name="Bulley S."/>
            <person name="Chunkath S."/>
            <person name="Hanley Z."/>
            <person name="Storey R."/>
            <person name="Thrimawithana A.H."/>
            <person name="Thomson S."/>
            <person name="David C."/>
            <person name="Testolin R."/>
            <person name="Huang H."/>
            <person name="Hellens R.P."/>
            <person name="Schaffer R.J."/>
        </authorList>
    </citation>
    <scope>NUCLEOTIDE SEQUENCE [LARGE SCALE GENOMIC DNA]</scope>
    <source>
        <strain evidence="3">cv. Red5</strain>
    </source>
</reference>
<dbReference type="EMBL" id="NKQK01000016">
    <property type="protein sequence ID" value="PSS08026.1"/>
    <property type="molecule type" value="Genomic_DNA"/>
</dbReference>
<name>A0A2R6QHH7_ACTCC</name>
<keyword evidence="3" id="KW-1185">Reference proteome</keyword>
<evidence type="ECO:0000313" key="2">
    <source>
        <dbReference type="EMBL" id="PSS08026.1"/>
    </source>
</evidence>
<feature type="compositionally biased region" description="Basic and acidic residues" evidence="1">
    <location>
        <begin position="474"/>
        <end position="490"/>
    </location>
</feature>
<sequence>MRNHYLRLRDPSQPQMRLVTSSQGKDLFLDEFVWVLGSWEFQLGDDGLWSFPRHNGSLPDRFKYKFKFCSDTCKEAIRASNNKKESRYIEAPLKGRAPQREAFNPEVFGCEEDYATSSLGHSSPDRIDNQEEEEASGQLVLNRRRSRVVPTTDLEGMSFLVPVLSSDNEDDLVRTLRLSIHGTKVVRTSSSEAGIIRFRNLNRAASTAIPPKAVLPTLRAPTNSCVVDRGGYDGNGVDPGSLGASAPRKYKGKEPSVGTPKRPQRETSLSGTTELWKPNFSAYELGRQVMDTDFARDLATSLALVQAIMLTNDSTEPSKGDGNLRPNGRVFNRAKAGQKEDGGQCKQGKTCAVRGQPAKGRPIPRGASPRCQLCIYSPSLREGYYYRGCSRRTLVGSMWPYDAPAPEFPESPAPYSPLILSSFDEEEFLNKLEEDEVVPKPIRDLTAAPDIEAIDLVEEVRRMVAKALGEWSTEETRAADGRDADQNSLL</sequence>